<name>A0AAV4MNN4_CAEEX</name>
<organism evidence="1 2">
    <name type="scientific">Caerostris extrusa</name>
    <name type="common">Bark spider</name>
    <name type="synonym">Caerostris bankana</name>
    <dbReference type="NCBI Taxonomy" id="172846"/>
    <lineage>
        <taxon>Eukaryota</taxon>
        <taxon>Metazoa</taxon>
        <taxon>Ecdysozoa</taxon>
        <taxon>Arthropoda</taxon>
        <taxon>Chelicerata</taxon>
        <taxon>Arachnida</taxon>
        <taxon>Araneae</taxon>
        <taxon>Araneomorphae</taxon>
        <taxon>Entelegynae</taxon>
        <taxon>Araneoidea</taxon>
        <taxon>Araneidae</taxon>
        <taxon>Caerostris</taxon>
    </lineage>
</organism>
<keyword evidence="2" id="KW-1185">Reference proteome</keyword>
<comment type="caution">
    <text evidence="1">The sequence shown here is derived from an EMBL/GenBank/DDBJ whole genome shotgun (WGS) entry which is preliminary data.</text>
</comment>
<dbReference type="EMBL" id="BPLR01002456">
    <property type="protein sequence ID" value="GIX73922.1"/>
    <property type="molecule type" value="Genomic_DNA"/>
</dbReference>
<reference evidence="1 2" key="1">
    <citation type="submission" date="2021-06" db="EMBL/GenBank/DDBJ databases">
        <title>Caerostris extrusa draft genome.</title>
        <authorList>
            <person name="Kono N."/>
            <person name="Arakawa K."/>
        </authorList>
    </citation>
    <scope>NUCLEOTIDE SEQUENCE [LARGE SCALE GENOMIC DNA]</scope>
</reference>
<evidence type="ECO:0000313" key="2">
    <source>
        <dbReference type="Proteomes" id="UP001054945"/>
    </source>
</evidence>
<proteinExistence type="predicted"/>
<sequence length="93" mass="10769">MPSENASRLGIPIANDFHRFLGPKEINRSMKDSWILQKTTSCREIQFYIRGENTSRSGILPANDFHRFLGAKRAQQVNERFMDPTEKILCDKV</sequence>
<evidence type="ECO:0000313" key="1">
    <source>
        <dbReference type="EMBL" id="GIX73922.1"/>
    </source>
</evidence>
<dbReference type="Proteomes" id="UP001054945">
    <property type="component" value="Unassembled WGS sequence"/>
</dbReference>
<protein>
    <submittedName>
        <fullName evidence="1">Uncharacterized protein</fullName>
    </submittedName>
</protein>
<dbReference type="AlphaFoldDB" id="A0AAV4MNN4"/>
<accession>A0AAV4MNN4</accession>
<gene>
    <name evidence="1" type="ORF">CEXT_172301</name>
</gene>